<accession>A0A0L6UFQ7</accession>
<feature type="transmembrane region" description="Helical" evidence="1">
    <location>
        <begin position="347"/>
        <end position="363"/>
    </location>
</feature>
<keyword evidence="3" id="KW-1185">Reference proteome</keyword>
<feature type="transmembrane region" description="Helical" evidence="1">
    <location>
        <begin position="476"/>
        <end position="497"/>
    </location>
</feature>
<feature type="transmembrane region" description="Helical" evidence="1">
    <location>
        <begin position="393"/>
        <end position="415"/>
    </location>
</feature>
<evidence type="ECO:0000313" key="2">
    <source>
        <dbReference type="EMBL" id="KNZ47368.1"/>
    </source>
</evidence>
<reference evidence="2 3" key="1">
    <citation type="submission" date="2015-08" db="EMBL/GenBank/DDBJ databases">
        <title>Next Generation Sequencing and Analysis of the Genome of Puccinia sorghi L Schw, the Causal Agent of Maize Common Rust.</title>
        <authorList>
            <person name="Rochi L."/>
            <person name="Burguener G."/>
            <person name="Darino M."/>
            <person name="Turjanski A."/>
            <person name="Kreff E."/>
            <person name="Dieguez M.J."/>
            <person name="Sacco F."/>
        </authorList>
    </citation>
    <scope>NUCLEOTIDE SEQUENCE [LARGE SCALE GENOMIC DNA]</scope>
    <source>
        <strain evidence="2 3">RO10H11247</strain>
    </source>
</reference>
<dbReference type="EMBL" id="LAVV01011785">
    <property type="protein sequence ID" value="KNZ47368.1"/>
    <property type="molecule type" value="Genomic_DNA"/>
</dbReference>
<organism evidence="2 3">
    <name type="scientific">Puccinia sorghi</name>
    <dbReference type="NCBI Taxonomy" id="27349"/>
    <lineage>
        <taxon>Eukaryota</taxon>
        <taxon>Fungi</taxon>
        <taxon>Dikarya</taxon>
        <taxon>Basidiomycota</taxon>
        <taxon>Pucciniomycotina</taxon>
        <taxon>Pucciniomycetes</taxon>
        <taxon>Pucciniales</taxon>
        <taxon>Pucciniaceae</taxon>
        <taxon>Puccinia</taxon>
    </lineage>
</organism>
<proteinExistence type="predicted"/>
<dbReference type="Proteomes" id="UP000037035">
    <property type="component" value="Unassembled WGS sequence"/>
</dbReference>
<evidence type="ECO:0000313" key="3">
    <source>
        <dbReference type="Proteomes" id="UP000037035"/>
    </source>
</evidence>
<name>A0A0L6UFQ7_9BASI</name>
<keyword evidence="1" id="KW-0812">Transmembrane</keyword>
<sequence length="517" mass="57191">MCCIEFERKALVHQPGLLQDFCFMPPQSPLLIRPLSYLSISATPQHTLSSTSCFRVVLNRQLIQRQAFCSWLKIDAKIAELILLVGWRYLICHLASRACLSKLQWITPNTLSFPLVFQQEKVDREIALVEHSPLGNNRPTGQEPRDPHFAEHLQSVLSEMAPLSSCAIAHRKKPLQGLLPGWHPQKIAGSSGSFHIPLLTPVRKPLCYPLCHYHFTNSVTRSLVLSPIPHAYEFCTFNSSLLQLLKLGVWLLIFSRVVIGRVTSVKPGFGFACSSRVVFHIPTPVPALSHDFHTVPFHQAAQYIPGLKPCQKKNNQYIVFLLACFSSPSLLAFNIPMSRPICSLRKSLFLFSVVFLHSLKFVLNSKSSLVFTNLLGPFPIFCSPSISLSFVSFPFTSLLGLPVSIVVAAASCLLAQNHPTIKGDLKETHSLQFVMNSKSSLVSTNLLVLPVSIVVAAASCLLAHDHPPIKGLPVSIVVAAASCLLAHDHPTIIFFLFTKVLGQTSHAVILQCPPFRQ</sequence>
<protein>
    <submittedName>
        <fullName evidence="2">Uncharacterized protein</fullName>
    </submittedName>
</protein>
<dbReference type="AlphaFoldDB" id="A0A0L6UFQ7"/>
<dbReference type="VEuPathDB" id="FungiDB:VP01_645g4"/>
<comment type="caution">
    <text evidence="2">The sequence shown here is derived from an EMBL/GenBank/DDBJ whole genome shotgun (WGS) entry which is preliminary data.</text>
</comment>
<keyword evidence="1" id="KW-0472">Membrane</keyword>
<gene>
    <name evidence="2" type="ORF">VP01_645g4</name>
</gene>
<feature type="transmembrane region" description="Helical" evidence="1">
    <location>
        <begin position="445"/>
        <end position="464"/>
    </location>
</feature>
<feature type="transmembrane region" description="Helical" evidence="1">
    <location>
        <begin position="317"/>
        <end position="335"/>
    </location>
</feature>
<evidence type="ECO:0000256" key="1">
    <source>
        <dbReference type="SAM" id="Phobius"/>
    </source>
</evidence>
<keyword evidence="1" id="KW-1133">Transmembrane helix</keyword>